<dbReference type="Pfam" id="PF07734">
    <property type="entry name" value="FBA_1"/>
    <property type="match status" value="1"/>
</dbReference>
<evidence type="ECO:0000259" key="1">
    <source>
        <dbReference type="Pfam" id="PF07734"/>
    </source>
</evidence>
<dbReference type="PANTHER" id="PTHR31672:SF13">
    <property type="entry name" value="F-BOX PROTEIN CPR30-LIKE"/>
    <property type="match status" value="1"/>
</dbReference>
<evidence type="ECO:0000313" key="3">
    <source>
        <dbReference type="Proteomes" id="UP000823775"/>
    </source>
</evidence>
<gene>
    <name evidence="2" type="ORF">HAX54_019231</name>
</gene>
<dbReference type="InterPro" id="IPR006527">
    <property type="entry name" value="F-box-assoc_dom_typ1"/>
</dbReference>
<dbReference type="InterPro" id="IPR050796">
    <property type="entry name" value="SCF_F-box_component"/>
</dbReference>
<proteinExistence type="predicted"/>
<dbReference type="NCBIfam" id="TIGR01640">
    <property type="entry name" value="F_box_assoc_1"/>
    <property type="match status" value="1"/>
</dbReference>
<feature type="domain" description="F-box associated beta-propeller type 1" evidence="1">
    <location>
        <begin position="7"/>
        <end position="111"/>
    </location>
</feature>
<organism evidence="2 3">
    <name type="scientific">Datura stramonium</name>
    <name type="common">Jimsonweed</name>
    <name type="synonym">Common thornapple</name>
    <dbReference type="NCBI Taxonomy" id="4076"/>
    <lineage>
        <taxon>Eukaryota</taxon>
        <taxon>Viridiplantae</taxon>
        <taxon>Streptophyta</taxon>
        <taxon>Embryophyta</taxon>
        <taxon>Tracheophyta</taxon>
        <taxon>Spermatophyta</taxon>
        <taxon>Magnoliopsida</taxon>
        <taxon>eudicotyledons</taxon>
        <taxon>Gunneridae</taxon>
        <taxon>Pentapetalae</taxon>
        <taxon>asterids</taxon>
        <taxon>lamiids</taxon>
        <taxon>Solanales</taxon>
        <taxon>Solanaceae</taxon>
        <taxon>Solanoideae</taxon>
        <taxon>Datureae</taxon>
        <taxon>Datura</taxon>
    </lineage>
</organism>
<evidence type="ECO:0000313" key="2">
    <source>
        <dbReference type="EMBL" id="MCD9560534.1"/>
    </source>
</evidence>
<accession>A0ABS8UNW9</accession>
<dbReference type="Proteomes" id="UP000823775">
    <property type="component" value="Unassembled WGS sequence"/>
</dbReference>
<comment type="caution">
    <text evidence="2">The sequence shown here is derived from an EMBL/GenBank/DDBJ whole genome shotgun (WGS) entry which is preliminary data.</text>
</comment>
<keyword evidence="3" id="KW-1185">Reference proteome</keyword>
<dbReference type="PANTHER" id="PTHR31672">
    <property type="entry name" value="BNACNNG10540D PROTEIN"/>
    <property type="match status" value="1"/>
</dbReference>
<dbReference type="EMBL" id="JACEIK010002336">
    <property type="protein sequence ID" value="MCD9560534.1"/>
    <property type="molecule type" value="Genomic_DNA"/>
</dbReference>
<protein>
    <recommendedName>
        <fullName evidence="1">F-box associated beta-propeller type 1 domain-containing protein</fullName>
    </recommendedName>
</protein>
<reference evidence="2 3" key="1">
    <citation type="journal article" date="2021" name="BMC Genomics">
        <title>Datura genome reveals duplications of psychoactive alkaloid biosynthetic genes and high mutation rate following tissue culture.</title>
        <authorList>
            <person name="Rajewski A."/>
            <person name="Carter-House D."/>
            <person name="Stajich J."/>
            <person name="Litt A."/>
        </authorList>
    </citation>
    <scope>NUCLEOTIDE SEQUENCE [LARGE SCALE GENOMIC DNA]</scope>
    <source>
        <strain evidence="2">AR-01</strain>
    </source>
</reference>
<sequence length="118" mass="13380">MNSPRQSVSVVGSVNGLICLVIKDNDLVLWNPSIRKFRKLPDSGLKFEVSIGSYFDSYTIVMYGFGYDESTDDYKVVGVLCNDKYNILHHVEVKIYSLKSDSWRSKNDIPDGVKLIKP</sequence>
<feature type="non-terminal residue" evidence="2">
    <location>
        <position position="118"/>
    </location>
</feature>
<dbReference type="InterPro" id="IPR017451">
    <property type="entry name" value="F-box-assoc_interact_dom"/>
</dbReference>
<name>A0ABS8UNW9_DATST</name>